<evidence type="ECO:0008006" key="3">
    <source>
        <dbReference type="Google" id="ProtNLM"/>
    </source>
</evidence>
<organism evidence="1 2">
    <name type="scientific">Candidatus Endobugula sertula</name>
    <name type="common">Bugula neritina bacterial symbiont</name>
    <dbReference type="NCBI Taxonomy" id="62101"/>
    <lineage>
        <taxon>Bacteria</taxon>
        <taxon>Pseudomonadati</taxon>
        <taxon>Pseudomonadota</taxon>
        <taxon>Gammaproteobacteria</taxon>
        <taxon>Cellvibrionales</taxon>
        <taxon>Cellvibrionaceae</taxon>
        <taxon>Candidatus Endobugula</taxon>
    </lineage>
</organism>
<accession>A0A1D2QN39</accession>
<gene>
    <name evidence="1" type="ORF">AB835_11125</name>
</gene>
<dbReference type="InterPro" id="IPR018724">
    <property type="entry name" value="2OG-Fe_dioxygenase"/>
</dbReference>
<dbReference type="Proteomes" id="UP000242502">
    <property type="component" value="Unassembled WGS sequence"/>
</dbReference>
<protein>
    <recommendedName>
        <fullName evidence="3">2OG-Fe dioxygenase family protein</fullName>
    </recommendedName>
</protein>
<dbReference type="AlphaFoldDB" id="A0A1D2QN39"/>
<reference evidence="1 2" key="1">
    <citation type="journal article" date="2016" name="Appl. Environ. Microbiol.">
        <title>Lack of Overt Genome Reduction in the Bryostatin-Producing Bryozoan Symbiont "Candidatus Endobugula sertula".</title>
        <authorList>
            <person name="Miller I.J."/>
            <person name="Vanee N."/>
            <person name="Fong S.S."/>
            <person name="Lim-Fong G.E."/>
            <person name="Kwan J.C."/>
        </authorList>
    </citation>
    <scope>NUCLEOTIDE SEQUENCE [LARGE SCALE GENOMIC DNA]</scope>
    <source>
        <strain evidence="1">AB1-4</strain>
    </source>
</reference>
<evidence type="ECO:0000313" key="1">
    <source>
        <dbReference type="EMBL" id="ODS22988.1"/>
    </source>
</evidence>
<evidence type="ECO:0000313" key="2">
    <source>
        <dbReference type="Proteomes" id="UP000242502"/>
    </source>
</evidence>
<sequence length="107" mass="11868">MQRISCGPCQIGQPAIEGWHQDGKEMVGILCLARHNITGGISKLKISIDQPEIMSETLQPEEMIIFDDKKVFHYATPIEPKNSNGNGHRDVLLISTPSSRLNVSEKV</sequence>
<dbReference type="EMBL" id="MDLC01000043">
    <property type="protein sequence ID" value="ODS22988.1"/>
    <property type="molecule type" value="Genomic_DNA"/>
</dbReference>
<name>A0A1D2QN39_9GAMM</name>
<dbReference type="Gene3D" id="2.60.120.620">
    <property type="entry name" value="q2cbj1_9rhob like domain"/>
    <property type="match status" value="1"/>
</dbReference>
<proteinExistence type="predicted"/>
<dbReference type="GO" id="GO:0051213">
    <property type="term" value="F:dioxygenase activity"/>
    <property type="evidence" value="ECO:0007669"/>
    <property type="project" value="InterPro"/>
</dbReference>
<dbReference type="STRING" id="62101.AB835_11125"/>
<dbReference type="Pfam" id="PF10014">
    <property type="entry name" value="2OG-Fe_Oxy_2"/>
    <property type="match status" value="1"/>
</dbReference>
<comment type="caution">
    <text evidence="1">The sequence shown here is derived from an EMBL/GenBank/DDBJ whole genome shotgun (WGS) entry which is preliminary data.</text>
</comment>